<dbReference type="AlphaFoldDB" id="A0A399ED01"/>
<reference evidence="2 3" key="1">
    <citation type="submission" date="2018-08" db="EMBL/GenBank/DDBJ databases">
        <title>Meiothermus cateniformans JCM 15151 genome sequencing project.</title>
        <authorList>
            <person name="Da Costa M.S."/>
            <person name="Albuquerque L."/>
            <person name="Raposo P."/>
            <person name="Froufe H.J.C."/>
            <person name="Barroso C.S."/>
            <person name="Egas C."/>
        </authorList>
    </citation>
    <scope>NUCLEOTIDE SEQUENCE [LARGE SCALE GENOMIC DNA]</scope>
    <source>
        <strain evidence="2 3">JCM 15151</strain>
    </source>
</reference>
<accession>A0A399ED01</accession>
<dbReference type="Pfam" id="PF01425">
    <property type="entry name" value="Amidase"/>
    <property type="match status" value="1"/>
</dbReference>
<dbReference type="EMBL" id="QWKX01000001">
    <property type="protein sequence ID" value="RIH80032.1"/>
    <property type="molecule type" value="Genomic_DNA"/>
</dbReference>
<dbReference type="Gene3D" id="3.90.1300.10">
    <property type="entry name" value="Amidase signature (AS) domain"/>
    <property type="match status" value="1"/>
</dbReference>
<proteinExistence type="predicted"/>
<dbReference type="EC" id="3.5.1.4" evidence="2"/>
<name>A0A399ED01_9DEIN</name>
<sequence length="536" mass="58113">MCTALVWLAAGPVVWWVMSQAAEKRLNPNKRDWESFVARQVAEQTAPSSYPLRRKLDFTPFEAALDRLEAETLERLQTLTQQATIAELQALMQAGQLTSEQLTLFYLWRIRRYNDRLGAYLELNPGALEEARARDQERQQGRVRGLLHGIPIALKDNISTRGPMHTTAGAAVLAQHIADQDAFIVQKLRAAGAVILGKNNLSEWANFMTSQSVNGYSTLGGHTRNPYGPFDVGGSSSGTAVAVAANLAVAGIGTETSGSLVYPAAQNSIFTLKPTLGLVSRDRIIPITAAQDTAGPMTKKAPDLAVLMSVLTGYDPGDPPTQLAQDFTFPAVPPPPPATLRVGWVQHTQRKGDLEALERVAQTLQSLGAEVVSVPFPEASIEMMPVLHAGMRRDLAHYLQTTGAAIRGLQDVIEYNRQHPEAMRYGQDLLEVSLSHPLSEAEYQALVQKNRQQGGEKLLELMQAQRVDVLLAISNSLSLLTSTSGFPVVNFPAGYRESGEPIGASLVGPALQDPLLIGLAQAVAARLGIHRPPILR</sequence>
<organism evidence="2 3">
    <name type="scientific">Meiothermus taiwanensis</name>
    <dbReference type="NCBI Taxonomy" id="172827"/>
    <lineage>
        <taxon>Bacteria</taxon>
        <taxon>Thermotogati</taxon>
        <taxon>Deinococcota</taxon>
        <taxon>Deinococci</taxon>
        <taxon>Thermales</taxon>
        <taxon>Thermaceae</taxon>
        <taxon>Meiothermus</taxon>
    </lineage>
</organism>
<evidence type="ECO:0000259" key="1">
    <source>
        <dbReference type="Pfam" id="PF01425"/>
    </source>
</evidence>
<gene>
    <name evidence="2" type="primary">amiD</name>
    <name evidence="2" type="ORF">Mcate_00003</name>
</gene>
<dbReference type="PANTHER" id="PTHR42678:SF34">
    <property type="entry name" value="OS04G0183300 PROTEIN"/>
    <property type="match status" value="1"/>
</dbReference>
<dbReference type="Proteomes" id="UP000266089">
    <property type="component" value="Unassembled WGS sequence"/>
</dbReference>
<protein>
    <submittedName>
        <fullName evidence="2">Putative amidase AmiD</fullName>
        <ecNumber evidence="2">3.5.1.4</ecNumber>
    </submittedName>
</protein>
<dbReference type="SUPFAM" id="SSF75304">
    <property type="entry name" value="Amidase signature (AS) enzymes"/>
    <property type="match status" value="1"/>
</dbReference>
<dbReference type="PANTHER" id="PTHR42678">
    <property type="entry name" value="AMIDASE"/>
    <property type="match status" value="1"/>
</dbReference>
<dbReference type="GO" id="GO:0004040">
    <property type="term" value="F:amidase activity"/>
    <property type="evidence" value="ECO:0007669"/>
    <property type="project" value="UniProtKB-EC"/>
</dbReference>
<dbReference type="InterPro" id="IPR023631">
    <property type="entry name" value="Amidase_dom"/>
</dbReference>
<dbReference type="InterPro" id="IPR036928">
    <property type="entry name" value="AS_sf"/>
</dbReference>
<evidence type="ECO:0000313" key="2">
    <source>
        <dbReference type="EMBL" id="RIH80032.1"/>
    </source>
</evidence>
<comment type="caution">
    <text evidence="2">The sequence shown here is derived from an EMBL/GenBank/DDBJ whole genome shotgun (WGS) entry which is preliminary data.</text>
</comment>
<feature type="domain" description="Amidase" evidence="1">
    <location>
        <begin position="102"/>
        <end position="472"/>
    </location>
</feature>
<keyword evidence="2" id="KW-0378">Hydrolase</keyword>
<evidence type="ECO:0000313" key="3">
    <source>
        <dbReference type="Proteomes" id="UP000266089"/>
    </source>
</evidence>